<name>A0A9X6RP83_HYPEX</name>
<dbReference type="Proteomes" id="UP000192578">
    <property type="component" value="Unassembled WGS sequence"/>
</dbReference>
<evidence type="ECO:0000313" key="2">
    <source>
        <dbReference type="Proteomes" id="UP000192578"/>
    </source>
</evidence>
<organism evidence="1 2">
    <name type="scientific">Hypsibius exemplaris</name>
    <name type="common">Freshwater tardigrade</name>
    <dbReference type="NCBI Taxonomy" id="2072580"/>
    <lineage>
        <taxon>Eukaryota</taxon>
        <taxon>Metazoa</taxon>
        <taxon>Ecdysozoa</taxon>
        <taxon>Tardigrada</taxon>
        <taxon>Eutardigrada</taxon>
        <taxon>Parachela</taxon>
        <taxon>Hypsibioidea</taxon>
        <taxon>Hypsibiidae</taxon>
        <taxon>Hypsibius</taxon>
    </lineage>
</organism>
<dbReference type="EMBL" id="MTYJ01000668">
    <property type="protein sequence ID" value="OWA55324.1"/>
    <property type="molecule type" value="Genomic_DNA"/>
</dbReference>
<accession>A0A9X6RP83</accession>
<evidence type="ECO:0000313" key="1">
    <source>
        <dbReference type="EMBL" id="OWA55324.1"/>
    </source>
</evidence>
<dbReference type="AlphaFoldDB" id="A0A9X6RP83"/>
<reference evidence="2" key="1">
    <citation type="submission" date="2017-01" db="EMBL/GenBank/DDBJ databases">
        <title>Comparative genomics of anhydrobiosis in the tardigrade Hypsibius dujardini.</title>
        <authorList>
            <person name="Yoshida Y."/>
            <person name="Koutsovoulos G."/>
            <person name="Laetsch D."/>
            <person name="Stevens L."/>
            <person name="Kumar S."/>
            <person name="Horikawa D."/>
            <person name="Ishino K."/>
            <person name="Komine S."/>
            <person name="Tomita M."/>
            <person name="Blaxter M."/>
            <person name="Arakawa K."/>
        </authorList>
    </citation>
    <scope>NUCLEOTIDE SEQUENCE [LARGE SCALE GENOMIC DNA]</scope>
    <source>
        <strain evidence="2">Z151</strain>
    </source>
</reference>
<proteinExistence type="predicted"/>
<keyword evidence="2" id="KW-1185">Reference proteome</keyword>
<comment type="caution">
    <text evidence="1">The sequence shown here is derived from an EMBL/GenBank/DDBJ whole genome shotgun (WGS) entry which is preliminary data.</text>
</comment>
<protein>
    <submittedName>
        <fullName evidence="1">Uncharacterized protein</fullName>
    </submittedName>
</protein>
<gene>
    <name evidence="1" type="ORF">BV898_19708</name>
</gene>
<sequence length="242" mass="26420">MIPYQALCAAPRPSVPRTSRKTLYQVTMGLCPKKSLTLDPYGSNFRCRPANAGPRRIVPWRTGLLQRNKMIKDPLVRSSRRFTKSKDNAQSAEVYVGLFALVSRTCEGLHTEICNAETVPFDPEQLSRDSTVALVRACSGSAKTDSYEILFPTVGDIWKTPSNSAHVDSAYDNAGGCDRSFSLSASEETVGQKKLYLARFLSLFARTVAGSMVLEFGSSTLSLACMGASRTAWDGKAENVSD</sequence>